<dbReference type="AlphaFoldDB" id="A0A4P6KV50"/>
<dbReference type="HAMAP" id="MF_01925">
    <property type="entry name" value="P5C_reductase"/>
    <property type="match status" value="1"/>
</dbReference>
<dbReference type="PIRSF" id="PIRSF000193">
    <property type="entry name" value="Pyrrol-5-carb_rd"/>
    <property type="match status" value="1"/>
</dbReference>
<dbReference type="GO" id="GO:0055129">
    <property type="term" value="P:L-proline biosynthetic process"/>
    <property type="evidence" value="ECO:0007669"/>
    <property type="project" value="UniProtKB-UniRule"/>
</dbReference>
<dbReference type="SUPFAM" id="SSF51735">
    <property type="entry name" value="NAD(P)-binding Rossmann-fold domains"/>
    <property type="match status" value="1"/>
</dbReference>
<organism evidence="10 11">
    <name type="scientific">Pseudoduganella lutea</name>
    <dbReference type="NCBI Taxonomy" id="321985"/>
    <lineage>
        <taxon>Bacteria</taxon>
        <taxon>Pseudomonadati</taxon>
        <taxon>Pseudomonadota</taxon>
        <taxon>Betaproteobacteria</taxon>
        <taxon>Burkholderiales</taxon>
        <taxon>Oxalobacteraceae</taxon>
        <taxon>Telluria group</taxon>
        <taxon>Pseudoduganella</taxon>
    </lineage>
</organism>
<evidence type="ECO:0000256" key="1">
    <source>
        <dbReference type="ARBA" id="ARBA00005525"/>
    </source>
</evidence>
<evidence type="ECO:0000256" key="3">
    <source>
        <dbReference type="ARBA" id="ARBA00023002"/>
    </source>
</evidence>
<evidence type="ECO:0000259" key="9">
    <source>
        <dbReference type="Pfam" id="PF14748"/>
    </source>
</evidence>
<evidence type="ECO:0000256" key="7">
    <source>
        <dbReference type="RuleBase" id="RU003903"/>
    </source>
</evidence>
<comment type="catalytic activity">
    <reaction evidence="4">
        <text>L-proline + NAD(+) = (S)-1-pyrroline-5-carboxylate + NADH + 2 H(+)</text>
        <dbReference type="Rhea" id="RHEA:14105"/>
        <dbReference type="ChEBI" id="CHEBI:15378"/>
        <dbReference type="ChEBI" id="CHEBI:17388"/>
        <dbReference type="ChEBI" id="CHEBI:57540"/>
        <dbReference type="ChEBI" id="CHEBI:57945"/>
        <dbReference type="ChEBI" id="CHEBI:60039"/>
        <dbReference type="EC" id="1.5.1.2"/>
    </reaction>
</comment>
<evidence type="ECO:0000259" key="8">
    <source>
        <dbReference type="Pfam" id="PF03807"/>
    </source>
</evidence>
<dbReference type="PANTHER" id="PTHR11645:SF0">
    <property type="entry name" value="PYRROLINE-5-CARBOXYLATE REDUCTASE 3"/>
    <property type="match status" value="1"/>
</dbReference>
<keyword evidence="4 7" id="KW-0028">Amino-acid biosynthesis</keyword>
<dbReference type="InterPro" id="IPR028939">
    <property type="entry name" value="P5C_Rdtase_cat_N"/>
</dbReference>
<name>A0A4P6KV50_9BURK</name>
<dbReference type="PANTHER" id="PTHR11645">
    <property type="entry name" value="PYRROLINE-5-CARBOXYLATE REDUCTASE"/>
    <property type="match status" value="1"/>
</dbReference>
<evidence type="ECO:0000313" key="10">
    <source>
        <dbReference type="EMBL" id="QBE62999.1"/>
    </source>
</evidence>
<comment type="similarity">
    <text evidence="1 4 7">Belongs to the pyrroline-5-carboxylate reductase family.</text>
</comment>
<keyword evidence="3 4" id="KW-0560">Oxidoreductase</keyword>
<evidence type="ECO:0000313" key="11">
    <source>
        <dbReference type="Proteomes" id="UP000290637"/>
    </source>
</evidence>
<dbReference type="GO" id="GO:0004735">
    <property type="term" value="F:pyrroline-5-carboxylate reductase activity"/>
    <property type="evidence" value="ECO:0007669"/>
    <property type="project" value="UniProtKB-UniRule"/>
</dbReference>
<protein>
    <recommendedName>
        <fullName evidence="4 5">Pyrroline-5-carboxylate reductase</fullName>
        <shortName evidence="4">P5C reductase</shortName>
        <shortName evidence="4">P5CR</shortName>
        <ecNumber evidence="4 5">1.5.1.2</ecNumber>
    </recommendedName>
    <alternativeName>
        <fullName evidence="4">PCA reductase</fullName>
    </alternativeName>
</protein>
<comment type="catalytic activity">
    <reaction evidence="4 7">
        <text>L-proline + NADP(+) = (S)-1-pyrroline-5-carboxylate + NADPH + 2 H(+)</text>
        <dbReference type="Rhea" id="RHEA:14109"/>
        <dbReference type="ChEBI" id="CHEBI:15378"/>
        <dbReference type="ChEBI" id="CHEBI:17388"/>
        <dbReference type="ChEBI" id="CHEBI:57783"/>
        <dbReference type="ChEBI" id="CHEBI:58349"/>
        <dbReference type="ChEBI" id="CHEBI:60039"/>
        <dbReference type="EC" id="1.5.1.2"/>
    </reaction>
</comment>
<feature type="domain" description="Pyrroline-5-carboxylate reductase dimerisation" evidence="9">
    <location>
        <begin position="167"/>
        <end position="271"/>
    </location>
</feature>
<dbReference type="EMBL" id="CP035913">
    <property type="protein sequence ID" value="QBE62999.1"/>
    <property type="molecule type" value="Genomic_DNA"/>
</dbReference>
<gene>
    <name evidence="4" type="primary">proC</name>
    <name evidence="10" type="ORF">EWM63_08460</name>
</gene>
<keyword evidence="2 4" id="KW-0521">NADP</keyword>
<sequence>MKIAFIGGGNMAAALVAGLAGKVTPGANIHVVDPNPAALEALHAGHGVTTAASIDEAVTAAEVIVLAVKPQSMREAVAPLVPLLARASQQGSHAPLVLSIAAGIRSADLARWLGGHAAIVRCMPNTPALIGMGISGLVASQGVTAAQRQAADQVLKAVGATVWLDDESKIDAVTGVSGSGPAYVFYFIEAMQQAAVELGLTAEQGLELAKATFTGAAQLAAQSAEPVTLLRERVTSKGGTTYAALTSMEESGVKAAIVTAVKAAAARGRELGEQMGRD</sequence>
<feature type="domain" description="Pyrroline-5-carboxylate reductase catalytic N-terminal" evidence="8">
    <location>
        <begin position="2"/>
        <end position="82"/>
    </location>
</feature>
<dbReference type="Pfam" id="PF14748">
    <property type="entry name" value="P5CR_dimer"/>
    <property type="match status" value="1"/>
</dbReference>
<dbReference type="Gene3D" id="3.40.50.720">
    <property type="entry name" value="NAD(P)-binding Rossmann-like Domain"/>
    <property type="match status" value="1"/>
</dbReference>
<dbReference type="Gene3D" id="1.10.3730.10">
    <property type="entry name" value="ProC C-terminal domain-like"/>
    <property type="match status" value="1"/>
</dbReference>
<dbReference type="NCBIfam" id="TIGR00112">
    <property type="entry name" value="proC"/>
    <property type="match status" value="1"/>
</dbReference>
<dbReference type="RefSeq" id="WP_130186132.1">
    <property type="nucleotide sequence ID" value="NZ_CP035913.1"/>
</dbReference>
<dbReference type="EC" id="1.5.1.2" evidence="4 5"/>
<dbReference type="FunFam" id="1.10.3730.10:FF:000001">
    <property type="entry name" value="Pyrroline-5-carboxylate reductase"/>
    <property type="match status" value="1"/>
</dbReference>
<feature type="binding site" evidence="6">
    <location>
        <begin position="6"/>
        <end position="11"/>
    </location>
    <ligand>
        <name>NADP(+)</name>
        <dbReference type="ChEBI" id="CHEBI:58349"/>
    </ligand>
</feature>
<dbReference type="KEGG" id="plue:EWM63_08460"/>
<evidence type="ECO:0000256" key="4">
    <source>
        <dbReference type="HAMAP-Rule" id="MF_01925"/>
    </source>
</evidence>
<comment type="pathway">
    <text evidence="4 7">Amino-acid biosynthesis; L-proline biosynthesis; L-proline from L-glutamate 5-semialdehyde: step 1/1.</text>
</comment>
<dbReference type="InterPro" id="IPR036291">
    <property type="entry name" value="NAD(P)-bd_dom_sf"/>
</dbReference>
<dbReference type="InterPro" id="IPR053790">
    <property type="entry name" value="P5CR-like_CS"/>
</dbReference>
<keyword evidence="11" id="KW-1185">Reference proteome</keyword>
<comment type="subcellular location">
    <subcellularLocation>
        <location evidence="4">Cytoplasm</location>
    </subcellularLocation>
</comment>
<keyword evidence="4" id="KW-0963">Cytoplasm</keyword>
<evidence type="ECO:0000256" key="6">
    <source>
        <dbReference type="PIRSR" id="PIRSR000193-1"/>
    </source>
</evidence>
<evidence type="ECO:0000256" key="2">
    <source>
        <dbReference type="ARBA" id="ARBA00022857"/>
    </source>
</evidence>
<proteinExistence type="inferred from homology"/>
<dbReference type="PROSITE" id="PS00521">
    <property type="entry name" value="P5CR"/>
    <property type="match status" value="1"/>
</dbReference>
<evidence type="ECO:0000256" key="5">
    <source>
        <dbReference type="NCBIfam" id="TIGR00112"/>
    </source>
</evidence>
<dbReference type="InterPro" id="IPR029036">
    <property type="entry name" value="P5CR_dimer"/>
</dbReference>
<dbReference type="InterPro" id="IPR008927">
    <property type="entry name" value="6-PGluconate_DH-like_C_sf"/>
</dbReference>
<dbReference type="InterPro" id="IPR000304">
    <property type="entry name" value="Pyrroline-COOH_reductase"/>
</dbReference>
<dbReference type="Proteomes" id="UP000290637">
    <property type="component" value="Chromosome"/>
</dbReference>
<feature type="binding site" evidence="6">
    <location>
        <begin position="67"/>
        <end position="70"/>
    </location>
    <ligand>
        <name>NADP(+)</name>
        <dbReference type="ChEBI" id="CHEBI:58349"/>
    </ligand>
</feature>
<dbReference type="GO" id="GO:0005737">
    <property type="term" value="C:cytoplasm"/>
    <property type="evidence" value="ECO:0007669"/>
    <property type="project" value="UniProtKB-SubCell"/>
</dbReference>
<keyword evidence="4 7" id="KW-0641">Proline biosynthesis</keyword>
<dbReference type="OrthoDB" id="9805754at2"/>
<dbReference type="SUPFAM" id="SSF48179">
    <property type="entry name" value="6-phosphogluconate dehydrogenase C-terminal domain-like"/>
    <property type="match status" value="1"/>
</dbReference>
<dbReference type="Pfam" id="PF03807">
    <property type="entry name" value="F420_oxidored"/>
    <property type="match status" value="1"/>
</dbReference>
<comment type="function">
    <text evidence="4">Catalyzes the reduction of 1-pyrroline-5-carboxylate (PCA) to L-proline.</text>
</comment>
<reference evidence="10 11" key="1">
    <citation type="submission" date="2019-02" db="EMBL/GenBank/DDBJ databases">
        <title>Draft Genome Sequences of Six Type Strains of the Genus Massilia.</title>
        <authorList>
            <person name="Miess H."/>
            <person name="Frediansyhah A."/>
            <person name="Gross H."/>
        </authorList>
    </citation>
    <scope>NUCLEOTIDE SEQUENCE [LARGE SCALE GENOMIC DNA]</scope>
    <source>
        <strain evidence="10 11">DSM 17473</strain>
    </source>
</reference>
<accession>A0A4P6KV50</accession>
<dbReference type="UniPathway" id="UPA00098">
    <property type="reaction ID" value="UER00361"/>
</dbReference>